<proteinExistence type="predicted"/>
<feature type="compositionally biased region" description="Pro residues" evidence="1">
    <location>
        <begin position="106"/>
        <end position="117"/>
    </location>
</feature>
<keyword evidence="2" id="KW-1133">Transmembrane helix</keyword>
<keyword evidence="2" id="KW-0472">Membrane</keyword>
<dbReference type="CTD" id="36371"/>
<dbReference type="GeneID" id="108734442"/>
<dbReference type="OrthoDB" id="7674340at2759"/>
<dbReference type="AlphaFoldDB" id="A0A1W4WC09"/>
<organism evidence="3 4">
    <name type="scientific">Agrilus planipennis</name>
    <name type="common">Emerald ash borer</name>
    <name type="synonym">Agrilus marcopoli</name>
    <dbReference type="NCBI Taxonomy" id="224129"/>
    <lineage>
        <taxon>Eukaryota</taxon>
        <taxon>Metazoa</taxon>
        <taxon>Ecdysozoa</taxon>
        <taxon>Arthropoda</taxon>
        <taxon>Hexapoda</taxon>
        <taxon>Insecta</taxon>
        <taxon>Pterygota</taxon>
        <taxon>Neoptera</taxon>
        <taxon>Endopterygota</taxon>
        <taxon>Coleoptera</taxon>
        <taxon>Polyphaga</taxon>
        <taxon>Elateriformia</taxon>
        <taxon>Buprestoidea</taxon>
        <taxon>Buprestidae</taxon>
        <taxon>Agrilinae</taxon>
        <taxon>Agrilus</taxon>
    </lineage>
</organism>
<evidence type="ECO:0000313" key="3">
    <source>
        <dbReference type="Proteomes" id="UP000192223"/>
    </source>
</evidence>
<dbReference type="InParanoid" id="A0A1W4WC09"/>
<keyword evidence="2" id="KW-0812">Transmembrane</keyword>
<evidence type="ECO:0000256" key="1">
    <source>
        <dbReference type="SAM" id="MobiDB-lite"/>
    </source>
</evidence>
<feature type="region of interest" description="Disordered" evidence="1">
    <location>
        <begin position="98"/>
        <end position="183"/>
    </location>
</feature>
<reference evidence="4" key="1">
    <citation type="submission" date="2025-08" db="UniProtKB">
        <authorList>
            <consortium name="RefSeq"/>
        </authorList>
    </citation>
    <scope>IDENTIFICATION</scope>
    <source>
        <tissue evidence="4">Entire body</tissue>
    </source>
</reference>
<gene>
    <name evidence="4" type="primary">LOC108734442</name>
</gene>
<dbReference type="KEGG" id="apln:108734442"/>
<feature type="transmembrane region" description="Helical" evidence="2">
    <location>
        <begin position="36"/>
        <end position="57"/>
    </location>
</feature>
<feature type="compositionally biased region" description="Basic and acidic residues" evidence="1">
    <location>
        <begin position="136"/>
        <end position="145"/>
    </location>
</feature>
<sequence length="183" mass="20571">MSMDTYFSYSAPRSQSDLSYKFQSENSIVPQHGVNVVLGGAMISGIIIMLFVICYCCHRSQQKRENHINTYWREPAILTSDIFTIDGAQLIEVAEYQVEDSTPSTPGQPPSGPPPPYDSIVDSAPPYDSVVDTETELEHENETQNRRKSRRWSCSQAVVVPVDDCEPPPSYERALKLQNGEHM</sequence>
<dbReference type="Proteomes" id="UP000192223">
    <property type="component" value="Unplaced"/>
</dbReference>
<keyword evidence="3" id="KW-1185">Reference proteome</keyword>
<name>A0A1W4WC09_AGRPL</name>
<dbReference type="RefSeq" id="XP_018321516.1">
    <property type="nucleotide sequence ID" value="XM_018466014.2"/>
</dbReference>
<evidence type="ECO:0000313" key="4">
    <source>
        <dbReference type="RefSeq" id="XP_018321516.1"/>
    </source>
</evidence>
<evidence type="ECO:0000256" key="2">
    <source>
        <dbReference type="SAM" id="Phobius"/>
    </source>
</evidence>
<protein>
    <submittedName>
        <fullName evidence="4">Uncharacterized protein LOC108734442 isoform X1</fullName>
    </submittedName>
</protein>
<accession>A0A1W4WC09</accession>
<feature type="compositionally biased region" description="Basic and acidic residues" evidence="1">
    <location>
        <begin position="173"/>
        <end position="183"/>
    </location>
</feature>